<name>A0ABP9RD56_9GAMM</name>
<dbReference type="InterPro" id="IPR029058">
    <property type="entry name" value="AB_hydrolase_fold"/>
</dbReference>
<evidence type="ECO:0000313" key="5">
    <source>
        <dbReference type="Proteomes" id="UP001500074"/>
    </source>
</evidence>
<evidence type="ECO:0000259" key="3">
    <source>
        <dbReference type="Pfam" id="PF07859"/>
    </source>
</evidence>
<comment type="similarity">
    <text evidence="1">Belongs to the 'GDXG' lipolytic enzyme family.</text>
</comment>
<feature type="domain" description="Alpha/beta hydrolase fold-3" evidence="3">
    <location>
        <begin position="90"/>
        <end position="267"/>
    </location>
</feature>
<dbReference type="RefSeq" id="WP_231663320.1">
    <property type="nucleotide sequence ID" value="NZ_BAABKI010000018.1"/>
</dbReference>
<dbReference type="Proteomes" id="UP001500074">
    <property type="component" value="Unassembled WGS sequence"/>
</dbReference>
<evidence type="ECO:0000313" key="4">
    <source>
        <dbReference type="EMBL" id="GAA5174771.1"/>
    </source>
</evidence>
<dbReference type="GO" id="GO:0016787">
    <property type="term" value="F:hydrolase activity"/>
    <property type="evidence" value="ECO:0007669"/>
    <property type="project" value="UniProtKB-KW"/>
</dbReference>
<dbReference type="PANTHER" id="PTHR48081">
    <property type="entry name" value="AB HYDROLASE SUPERFAMILY PROTEIN C4A8.06C"/>
    <property type="match status" value="1"/>
</dbReference>
<dbReference type="InterPro" id="IPR002168">
    <property type="entry name" value="Lipase_GDXG_HIS_AS"/>
</dbReference>
<dbReference type="PANTHER" id="PTHR48081:SF8">
    <property type="entry name" value="ALPHA_BETA HYDROLASE FOLD-3 DOMAIN-CONTAINING PROTEIN-RELATED"/>
    <property type="match status" value="1"/>
</dbReference>
<accession>A0ABP9RD56</accession>
<dbReference type="EMBL" id="BAABKI010000018">
    <property type="protein sequence ID" value="GAA5174771.1"/>
    <property type="molecule type" value="Genomic_DNA"/>
</dbReference>
<keyword evidence="5" id="KW-1185">Reference proteome</keyword>
<comment type="caution">
    <text evidence="4">The sequence shown here is derived from an EMBL/GenBank/DDBJ whole genome shotgun (WGS) entry which is preliminary data.</text>
</comment>
<dbReference type="InterPro" id="IPR013094">
    <property type="entry name" value="AB_hydrolase_3"/>
</dbReference>
<dbReference type="InterPro" id="IPR050300">
    <property type="entry name" value="GDXG_lipolytic_enzyme"/>
</dbReference>
<dbReference type="Pfam" id="PF07859">
    <property type="entry name" value="Abhydrolase_3"/>
    <property type="match status" value="1"/>
</dbReference>
<proteinExistence type="inferred from homology"/>
<dbReference type="PROSITE" id="PS01173">
    <property type="entry name" value="LIPASE_GDXG_HIS"/>
    <property type="match status" value="1"/>
</dbReference>
<organism evidence="4 5">
    <name type="scientific">Modicisalibacter zincidurans</name>
    <dbReference type="NCBI Taxonomy" id="1178777"/>
    <lineage>
        <taxon>Bacteria</taxon>
        <taxon>Pseudomonadati</taxon>
        <taxon>Pseudomonadota</taxon>
        <taxon>Gammaproteobacteria</taxon>
        <taxon>Oceanospirillales</taxon>
        <taxon>Halomonadaceae</taxon>
        <taxon>Modicisalibacter</taxon>
    </lineage>
</organism>
<gene>
    <name evidence="4" type="ORF">GCM10023342_16510</name>
</gene>
<protein>
    <submittedName>
        <fullName evidence="4">Alpha/beta hydrolase</fullName>
    </submittedName>
</protein>
<dbReference type="Gene3D" id="3.40.50.1820">
    <property type="entry name" value="alpha/beta hydrolase"/>
    <property type="match status" value="1"/>
</dbReference>
<sequence length="293" mass="31486">MSASDADNTADIGVDDFIRRFERGMQAVTAAEDTLTARRRYEALCKSFAPPDPDSLSVVDSELDGVRVRRLRPSGINDGTATDARGNECILYIHGGGWSLGSAKSHHGIAADLAVRLQREVISVDYRLAPEADYSQAIDDCHAVAELARPVALIGDSAGARLGLDLARRLDWQPPLGLVYPPVGTPSLETLGADAPLLTREDVLASWRQVARSVSKLCEARAPAPQIVALAVERDPLTRPFEAAIADWRASGAEIDYFCAAGMVHGALHAHARLPAMRDAWAAFCQALKVRLG</sequence>
<reference evidence="5" key="1">
    <citation type="journal article" date="2019" name="Int. J. Syst. Evol. Microbiol.">
        <title>The Global Catalogue of Microorganisms (GCM) 10K type strain sequencing project: providing services to taxonomists for standard genome sequencing and annotation.</title>
        <authorList>
            <consortium name="The Broad Institute Genomics Platform"/>
            <consortium name="The Broad Institute Genome Sequencing Center for Infectious Disease"/>
            <person name="Wu L."/>
            <person name="Ma J."/>
        </authorList>
    </citation>
    <scope>NUCLEOTIDE SEQUENCE [LARGE SCALE GENOMIC DNA]</scope>
    <source>
        <strain evidence="5">JCM 18472</strain>
    </source>
</reference>
<keyword evidence="2 4" id="KW-0378">Hydrolase</keyword>
<evidence type="ECO:0000256" key="1">
    <source>
        <dbReference type="ARBA" id="ARBA00010515"/>
    </source>
</evidence>
<evidence type="ECO:0000256" key="2">
    <source>
        <dbReference type="ARBA" id="ARBA00022801"/>
    </source>
</evidence>
<dbReference type="SUPFAM" id="SSF53474">
    <property type="entry name" value="alpha/beta-Hydrolases"/>
    <property type="match status" value="1"/>
</dbReference>